<reference evidence="2" key="1">
    <citation type="journal article" date="2022" name="Int. J. Mol. Sci.">
        <title>Draft Genome of Tanacetum Coccineum: Genomic Comparison of Closely Related Tanacetum-Family Plants.</title>
        <authorList>
            <person name="Yamashiro T."/>
            <person name="Shiraishi A."/>
            <person name="Nakayama K."/>
            <person name="Satake H."/>
        </authorList>
    </citation>
    <scope>NUCLEOTIDE SEQUENCE</scope>
</reference>
<sequence length="101" mass="10656">MFLWQQSLSYEQGRRVDIYGKLGRLKLGGLIYGKFPGCIQHGLGLSLLASANVVSIFGGKGRGGCDGRSGKKAVNCLSYNPNSGHKRPSATTRPSAAAADD</sequence>
<comment type="caution">
    <text evidence="2">The sequence shown here is derived from an EMBL/GenBank/DDBJ whole genome shotgun (WGS) entry which is preliminary data.</text>
</comment>
<accession>A0ABQ5IMS5</accession>
<dbReference type="EMBL" id="BQNB010020966">
    <property type="protein sequence ID" value="GJU01462.1"/>
    <property type="molecule type" value="Genomic_DNA"/>
</dbReference>
<gene>
    <name evidence="2" type="ORF">Tco_1111800</name>
</gene>
<evidence type="ECO:0000256" key="1">
    <source>
        <dbReference type="SAM" id="MobiDB-lite"/>
    </source>
</evidence>
<name>A0ABQ5IMS5_9ASTR</name>
<organism evidence="2 3">
    <name type="scientific">Tanacetum coccineum</name>
    <dbReference type="NCBI Taxonomy" id="301880"/>
    <lineage>
        <taxon>Eukaryota</taxon>
        <taxon>Viridiplantae</taxon>
        <taxon>Streptophyta</taxon>
        <taxon>Embryophyta</taxon>
        <taxon>Tracheophyta</taxon>
        <taxon>Spermatophyta</taxon>
        <taxon>Magnoliopsida</taxon>
        <taxon>eudicotyledons</taxon>
        <taxon>Gunneridae</taxon>
        <taxon>Pentapetalae</taxon>
        <taxon>asterids</taxon>
        <taxon>campanulids</taxon>
        <taxon>Asterales</taxon>
        <taxon>Asteraceae</taxon>
        <taxon>Asteroideae</taxon>
        <taxon>Anthemideae</taxon>
        <taxon>Anthemidinae</taxon>
        <taxon>Tanacetum</taxon>
    </lineage>
</organism>
<evidence type="ECO:0000313" key="2">
    <source>
        <dbReference type="EMBL" id="GJU01462.1"/>
    </source>
</evidence>
<protein>
    <submittedName>
        <fullName evidence="2">Uncharacterized protein</fullName>
    </submittedName>
</protein>
<proteinExistence type="predicted"/>
<dbReference type="Proteomes" id="UP001151760">
    <property type="component" value="Unassembled WGS sequence"/>
</dbReference>
<keyword evidence="3" id="KW-1185">Reference proteome</keyword>
<feature type="region of interest" description="Disordered" evidence="1">
    <location>
        <begin position="78"/>
        <end position="101"/>
    </location>
</feature>
<evidence type="ECO:0000313" key="3">
    <source>
        <dbReference type="Proteomes" id="UP001151760"/>
    </source>
</evidence>
<feature type="compositionally biased region" description="Low complexity" evidence="1">
    <location>
        <begin position="89"/>
        <end position="101"/>
    </location>
</feature>
<reference evidence="2" key="2">
    <citation type="submission" date="2022-01" db="EMBL/GenBank/DDBJ databases">
        <authorList>
            <person name="Yamashiro T."/>
            <person name="Shiraishi A."/>
            <person name="Satake H."/>
            <person name="Nakayama K."/>
        </authorList>
    </citation>
    <scope>NUCLEOTIDE SEQUENCE</scope>
</reference>